<dbReference type="InterPro" id="IPR015954">
    <property type="entry name" value="Phage_RNA-type_capsid"/>
</dbReference>
<protein>
    <submittedName>
        <fullName evidence="4">Coat protein</fullName>
    </submittedName>
</protein>
<dbReference type="KEGG" id="vg:80398427"/>
<reference evidence="4" key="1">
    <citation type="submission" date="2020-09" db="EMBL/GenBank/DDBJ databases">
        <title>Leviviricetes taxonomy.</title>
        <authorList>
            <person name="Stockdale S.R."/>
            <person name="Callanan J."/>
            <person name="Adriaenssens E.M."/>
            <person name="Kuhn J.H."/>
            <person name="Rumnieks J."/>
            <person name="Shkoporov A."/>
            <person name="Draper L.A."/>
            <person name="Ross P."/>
            <person name="Hill C."/>
        </authorList>
    </citation>
    <scope>NUCLEOTIDE SEQUENCE</scope>
</reference>
<organism evidence="4 5">
    <name type="scientific">ssRNA phage ESE058</name>
    <dbReference type="NCBI Taxonomy" id="2786006"/>
    <lineage>
        <taxon>Viruses</taxon>
        <taxon>Riboviria</taxon>
        <taxon>Orthornavirae</taxon>
        <taxon>Lenarviricota</taxon>
        <taxon>Leviviricetes</taxon>
        <taxon>Norzivirales</taxon>
        <taxon>Fiersviridae</taxon>
        <taxon>Jiesduavirus</taxon>
        <taxon>Jiesduavirus defluviicola</taxon>
    </lineage>
</organism>
<dbReference type="EMBL" id="BK013378">
    <property type="protein sequence ID" value="DAD49913.1"/>
    <property type="molecule type" value="Genomic_RNA"/>
</dbReference>
<accession>A0A8S5KXD7</accession>
<dbReference type="Proteomes" id="UP000676878">
    <property type="component" value="Segment"/>
</dbReference>
<gene>
    <name evidence="4" type="primary">ESE058_2</name>
</gene>
<comment type="subcellular location">
    <subcellularLocation>
        <location evidence="1">Virion</location>
    </subcellularLocation>
</comment>
<dbReference type="GeneID" id="80398427"/>
<name>A0A8S5KXD7_9VIRU</name>
<proteinExistence type="predicted"/>
<keyword evidence="5" id="KW-1185">Reference proteome</keyword>
<evidence type="ECO:0000313" key="4">
    <source>
        <dbReference type="EMBL" id="DAD49913.1"/>
    </source>
</evidence>
<evidence type="ECO:0000256" key="2">
    <source>
        <dbReference type="ARBA" id="ARBA00022561"/>
    </source>
</evidence>
<evidence type="ECO:0000313" key="5">
    <source>
        <dbReference type="Proteomes" id="UP000676878"/>
    </source>
</evidence>
<evidence type="ECO:0000256" key="3">
    <source>
        <dbReference type="ARBA" id="ARBA00022844"/>
    </source>
</evidence>
<evidence type="ECO:0000256" key="1">
    <source>
        <dbReference type="ARBA" id="ARBA00004328"/>
    </source>
</evidence>
<dbReference type="RefSeq" id="YP_010769418.1">
    <property type="nucleotide sequence ID" value="NC_073968.1"/>
</dbReference>
<sequence>MPQAADIVIADAQATPVNHTFVPIGPDPKDATIYWWEDQSQASPAGYWRLSMQLVRPAPAKAGQNTNQRMIRVRVSTFEPILEVAVTATYSGIAPSPTVSYVPKAFTEFVLPERATLDNRKDIRKMHALALTTSEAIAMIESLQFVY</sequence>
<dbReference type="GO" id="GO:0019028">
    <property type="term" value="C:viral capsid"/>
    <property type="evidence" value="ECO:0007669"/>
    <property type="project" value="UniProtKB-KW"/>
</dbReference>
<dbReference type="Gene3D" id="3.30.380.10">
    <property type="entry name" value="MS2 Viral Coat Protein"/>
    <property type="match status" value="1"/>
</dbReference>
<keyword evidence="3" id="KW-0946">Virion</keyword>
<keyword evidence="2 4" id="KW-0167">Capsid protein</keyword>